<accession>A0A382H1B8</accession>
<reference evidence="4" key="1">
    <citation type="submission" date="2018-05" db="EMBL/GenBank/DDBJ databases">
        <authorList>
            <person name="Lanie J.A."/>
            <person name="Ng W.-L."/>
            <person name="Kazmierczak K.M."/>
            <person name="Andrzejewski T.M."/>
            <person name="Davidsen T.M."/>
            <person name="Wayne K.J."/>
            <person name="Tettelin H."/>
            <person name="Glass J.I."/>
            <person name="Rusch D."/>
            <person name="Podicherti R."/>
            <person name="Tsui H.-C.T."/>
            <person name="Winkler M.E."/>
        </authorList>
    </citation>
    <scope>NUCLEOTIDE SEQUENCE</scope>
</reference>
<keyword evidence="3" id="KW-0663">Pyridoxal phosphate</keyword>
<dbReference type="InterPro" id="IPR043131">
    <property type="entry name" value="BCAT-like_N"/>
</dbReference>
<dbReference type="Gene3D" id="3.20.10.10">
    <property type="entry name" value="D-amino Acid Aminotransferase, subunit A, domain 2"/>
    <property type="match status" value="1"/>
</dbReference>
<evidence type="ECO:0000313" key="4">
    <source>
        <dbReference type="EMBL" id="SVB81014.1"/>
    </source>
</evidence>
<dbReference type="GO" id="GO:0003824">
    <property type="term" value="F:catalytic activity"/>
    <property type="evidence" value="ECO:0007669"/>
    <property type="project" value="InterPro"/>
</dbReference>
<organism evidence="4">
    <name type="scientific">marine metagenome</name>
    <dbReference type="NCBI Taxonomy" id="408172"/>
    <lineage>
        <taxon>unclassified sequences</taxon>
        <taxon>metagenomes</taxon>
        <taxon>ecological metagenomes</taxon>
    </lineage>
</organism>
<dbReference type="InterPro" id="IPR043132">
    <property type="entry name" value="BCAT-like_C"/>
</dbReference>
<dbReference type="PANTHER" id="PTHR42743">
    <property type="entry name" value="AMINO-ACID AMINOTRANSFERASE"/>
    <property type="match status" value="1"/>
</dbReference>
<dbReference type="InterPro" id="IPR036038">
    <property type="entry name" value="Aminotransferase-like"/>
</dbReference>
<dbReference type="FunFam" id="3.20.10.10:FF:000002">
    <property type="entry name" value="D-alanine aminotransferase"/>
    <property type="match status" value="1"/>
</dbReference>
<dbReference type="PANTHER" id="PTHR42743:SF11">
    <property type="entry name" value="AMINODEOXYCHORISMATE LYASE"/>
    <property type="match status" value="1"/>
</dbReference>
<dbReference type="InterPro" id="IPR001544">
    <property type="entry name" value="Aminotrans_IV"/>
</dbReference>
<evidence type="ECO:0000256" key="1">
    <source>
        <dbReference type="ARBA" id="ARBA00001933"/>
    </source>
</evidence>
<dbReference type="GO" id="GO:0008652">
    <property type="term" value="P:amino acid biosynthetic process"/>
    <property type="evidence" value="ECO:0007669"/>
    <property type="project" value="UniProtKB-ARBA"/>
</dbReference>
<dbReference type="PROSITE" id="PS00770">
    <property type="entry name" value="AA_TRANSFER_CLASS_4"/>
    <property type="match status" value="1"/>
</dbReference>
<dbReference type="GO" id="GO:0046394">
    <property type="term" value="P:carboxylic acid biosynthetic process"/>
    <property type="evidence" value="ECO:0007669"/>
    <property type="project" value="UniProtKB-ARBA"/>
</dbReference>
<dbReference type="EMBL" id="UINC01058582">
    <property type="protein sequence ID" value="SVB81014.1"/>
    <property type="molecule type" value="Genomic_DNA"/>
</dbReference>
<proteinExistence type="inferred from homology"/>
<protein>
    <recommendedName>
        <fullName evidence="5">Branched-chain-amino-acid transaminase</fullName>
    </recommendedName>
</protein>
<evidence type="ECO:0008006" key="5">
    <source>
        <dbReference type="Google" id="ProtNLM"/>
    </source>
</evidence>
<dbReference type="AlphaFoldDB" id="A0A382H1B8"/>
<comment type="cofactor">
    <cofactor evidence="1">
        <name>pyridoxal 5'-phosphate</name>
        <dbReference type="ChEBI" id="CHEBI:597326"/>
    </cofactor>
</comment>
<evidence type="ECO:0000256" key="3">
    <source>
        <dbReference type="ARBA" id="ARBA00022898"/>
    </source>
</evidence>
<dbReference type="Gene3D" id="3.30.470.10">
    <property type="match status" value="1"/>
</dbReference>
<comment type="similarity">
    <text evidence="2">Belongs to the class-IV pyridoxal-phosphate-dependent aminotransferase family.</text>
</comment>
<evidence type="ECO:0000256" key="2">
    <source>
        <dbReference type="ARBA" id="ARBA00009320"/>
    </source>
</evidence>
<gene>
    <name evidence="4" type="ORF">METZ01_LOCUS233868</name>
</gene>
<dbReference type="SUPFAM" id="SSF56752">
    <property type="entry name" value="D-aminoacid aminotransferase-like PLP-dependent enzymes"/>
    <property type="match status" value="1"/>
</dbReference>
<name>A0A382H1B8_9ZZZZ</name>
<dbReference type="InterPro" id="IPR018300">
    <property type="entry name" value="Aminotrans_IV_CS"/>
</dbReference>
<sequence>MSNKIVSSVDYSDYDAYFNGAWIRYDEIKIAPDDRGFELADGVFDIARTFNGIPFVLERHIDRLYRSLKFLRMDSGLTPEEMAVICNEGILRNEHRKSEAGDFTIHPFVTRGKYLDGPPTVCVSIKPIDFLSFAKFYVEGAHGVIARTRSYTSDTVEPKVKHHSRLNMVLATLEAHDIDPEALPILLDQDGNITEGTGNNIFLVKNGVLKTPDDRHILQGVSRDVVMDVAQQLGIPVSIENLQPYDLYTADEVFFTRTSPRIVPVSRVDGRHIGDQIPGPITQQLIAGHSELVGVDLVGQALHYAGLTN</sequence>
<dbReference type="InterPro" id="IPR050571">
    <property type="entry name" value="Class-IV_PLP-Dep_Aminotrnsfr"/>
</dbReference>
<dbReference type="Pfam" id="PF01063">
    <property type="entry name" value="Aminotran_4"/>
    <property type="match status" value="1"/>
</dbReference>